<keyword evidence="2" id="KW-1185">Reference proteome</keyword>
<protein>
    <submittedName>
        <fullName evidence="1">Uncharacterized protein</fullName>
    </submittedName>
</protein>
<comment type="caution">
    <text evidence="1">The sequence shown here is derived from an EMBL/GenBank/DDBJ whole genome shotgun (WGS) entry which is preliminary data.</text>
</comment>
<name>A0A3D9ULF1_9GAMM</name>
<reference evidence="1 2" key="1">
    <citation type="submission" date="2018-08" db="EMBL/GenBank/DDBJ databases">
        <title>Genomic Encyclopedia of Archaeal and Bacterial Type Strains, Phase II (KMG-II): from individual species to whole genera.</title>
        <authorList>
            <person name="Goeker M."/>
        </authorList>
    </citation>
    <scope>NUCLEOTIDE SEQUENCE [LARGE SCALE GENOMIC DNA]</scope>
    <source>
        <strain evidence="1 2">DSM 17905</strain>
    </source>
</reference>
<dbReference type="EMBL" id="QTUB01000001">
    <property type="protein sequence ID" value="REF26804.1"/>
    <property type="molecule type" value="Genomic_DNA"/>
</dbReference>
<gene>
    <name evidence="1" type="ORF">BDD26_1491</name>
</gene>
<evidence type="ECO:0000313" key="1">
    <source>
        <dbReference type="EMBL" id="REF26804.1"/>
    </source>
</evidence>
<sequence length="403" mass="45551">MIASLSEQINQQSLKLNVDTPFLAVPASYNPNSGEIFTKVTATVRDTHGNPLPEVKIFVTNHSNGKLKEVIVFASNHEDKIVIELHDGYEGFFIETQDDGTLSFFIQPKESRGLILQLYAQIPGDENIVAADHEIYIVDHTYQELPDELLEPEIIGFSGGYLKSDGNSKFKAMINDIYDIINGAYILFFVNGEYTRMSIPFSEAGGFHLPYAIFGNKKSSDFSYVVIRETGDIYPYKSRPLTLTYMREPNEPWSEVDRIYDSCVVYSSAGISSENIIEHYTDVYNDTISYPNEDDAGLFVTIMGTNDPNDTSKVVFGSEVTLNLYINARTGHFNWSCTKTMLSMSNRNTATLIFPIPRELLENKPAYYDRDGEIYFDYQVGTDLDPDVSYGKTWFAHINVLPE</sequence>
<dbReference type="Proteomes" id="UP000256294">
    <property type="component" value="Unassembled WGS sequence"/>
</dbReference>
<proteinExistence type="predicted"/>
<accession>A0A3D9ULF1</accession>
<dbReference type="AlphaFoldDB" id="A0A3D9ULF1"/>
<organism evidence="1 2">
    <name type="scientific">Xenorhabdus cabanillasii</name>
    <dbReference type="NCBI Taxonomy" id="351673"/>
    <lineage>
        <taxon>Bacteria</taxon>
        <taxon>Pseudomonadati</taxon>
        <taxon>Pseudomonadota</taxon>
        <taxon>Gammaproteobacteria</taxon>
        <taxon>Enterobacterales</taxon>
        <taxon>Morganellaceae</taxon>
        <taxon>Xenorhabdus</taxon>
    </lineage>
</organism>
<evidence type="ECO:0000313" key="2">
    <source>
        <dbReference type="Proteomes" id="UP000256294"/>
    </source>
</evidence>
<dbReference type="RefSeq" id="WP_115826043.1">
    <property type="nucleotide sequence ID" value="NZ_QTUB01000001.1"/>
</dbReference>